<dbReference type="AlphaFoldDB" id="A0AAC9YFY3"/>
<organism evidence="1 2">
    <name type="scientific">Candidatus Williamhamiltonella defendens</name>
    <dbReference type="NCBI Taxonomy" id="138072"/>
    <lineage>
        <taxon>Bacteria</taxon>
        <taxon>Pseudomonadati</taxon>
        <taxon>Pseudomonadota</taxon>
        <taxon>Gammaproteobacteria</taxon>
        <taxon>Enterobacterales</taxon>
        <taxon>Enterobacteriaceae</taxon>
        <taxon>aphid secondary symbionts</taxon>
        <taxon>Candidatus Williamhamiltonella</taxon>
    </lineage>
</organism>
<dbReference type="InterPro" id="IPR009241">
    <property type="entry name" value="HigB-like"/>
</dbReference>
<gene>
    <name evidence="1" type="ORF">CJJ18_02420</name>
</gene>
<reference evidence="1" key="1">
    <citation type="submission" date="2017-08" db="EMBL/GenBank/DDBJ databases">
        <title>Genome sequence of Candidatus Hamiltonella defensa from Acyrthosiphon pisum strain MI47.</title>
        <authorList>
            <person name="Patel V.A."/>
            <person name="Chevignon G."/>
            <person name="Russell J.A."/>
            <person name="Oliver K.M."/>
        </authorList>
    </citation>
    <scope>NUCLEOTIDE SEQUENCE</scope>
    <source>
        <strain evidence="1">MI47</strain>
    </source>
</reference>
<protein>
    <submittedName>
        <fullName evidence="1">Addiction module toxin RelE</fullName>
    </submittedName>
</protein>
<sequence>MPSDVQDTFGYALHQAQSGKKHPQAKSLKGFGSAGVIEVVENSVAGTFRAVYTVKFEDAVYVLHCFQKKSTQGIATPKPDMDLILERLKAATSHSKGEKNDHS</sequence>
<name>A0AAC9YFY3_9ENTR</name>
<dbReference type="Pfam" id="PF05973">
    <property type="entry name" value="Gp49"/>
    <property type="match status" value="1"/>
</dbReference>
<accession>A0AAC9YFY3</accession>
<proteinExistence type="predicted"/>
<dbReference type="EMBL" id="CP022932">
    <property type="protein sequence ID" value="ASV33134.1"/>
    <property type="molecule type" value="Genomic_DNA"/>
</dbReference>
<evidence type="ECO:0000313" key="2">
    <source>
        <dbReference type="Proteomes" id="UP000792865"/>
    </source>
</evidence>
<evidence type="ECO:0000313" key="1">
    <source>
        <dbReference type="EMBL" id="ASV33134.1"/>
    </source>
</evidence>
<dbReference type="Proteomes" id="UP000792865">
    <property type="component" value="Chromosome"/>
</dbReference>